<evidence type="ECO:0008006" key="4">
    <source>
        <dbReference type="Google" id="ProtNLM"/>
    </source>
</evidence>
<dbReference type="SUPFAM" id="SSF63829">
    <property type="entry name" value="Calcium-dependent phosphotriesterase"/>
    <property type="match status" value="1"/>
</dbReference>
<dbReference type="Proteomes" id="UP000295444">
    <property type="component" value="Unassembled WGS sequence"/>
</dbReference>
<dbReference type="OrthoDB" id="928769at2"/>
<reference evidence="2 3" key="1">
    <citation type="submission" date="2019-03" db="EMBL/GenBank/DDBJ databases">
        <title>Genomic Encyclopedia of Type Strains, Phase IV (KMG-IV): sequencing the most valuable type-strain genomes for metagenomic binning, comparative biology and taxonomic classification.</title>
        <authorList>
            <person name="Goeker M."/>
        </authorList>
    </citation>
    <scope>NUCLEOTIDE SEQUENCE [LARGE SCALE GENOMIC DNA]</scope>
    <source>
        <strain evidence="2 3">DSM 45361</strain>
    </source>
</reference>
<evidence type="ECO:0000313" key="3">
    <source>
        <dbReference type="Proteomes" id="UP000295444"/>
    </source>
</evidence>
<accession>A0A4R6SHN9</accession>
<sequence length="378" mass="38124">MVGSRKVVLASSAILVALLVPAGAAQAGGTGHGPNHRHGPKVTVIASGLDNPRGLAFARDGSLYVAEAGAGGAGPCQPGPEGGEVCFGTSGAITKIGHGHQYRVLAGLPSTAAPDGSQAIGPSDVTFKDGRLTFTVGLGADPAVRADLPAAGRNLGWLLQAGRHGVSRIADIAGYEAVANPDGGVPDSNPNSVLATSSGYVVADAGGNDLVKVSGRHHTVSTIATFPSQMVDAPPFLGLPPGTQIPMEAVPTSVVRGPDGAYYVGQLTGFPFVPGKASVWRVVPGHAPKIVARGFTNIIDLGFDRRGTLYVLEIAKNGLLSEDPTGALIKVGRHGEQHVVMSTGLITPGGLALRGDAAYVSNCGTCAGGGQVLRISLR</sequence>
<proteinExistence type="predicted"/>
<gene>
    <name evidence="2" type="ORF">EV186_1021421</name>
</gene>
<keyword evidence="3" id="KW-1185">Reference proteome</keyword>
<dbReference type="EMBL" id="SNXZ01000002">
    <property type="protein sequence ID" value="TDQ01552.1"/>
    <property type="molecule type" value="Genomic_DNA"/>
</dbReference>
<dbReference type="AlphaFoldDB" id="A0A4R6SHN9"/>
<keyword evidence="1" id="KW-0732">Signal</keyword>
<name>A0A4R6SHN9_LABRH</name>
<feature type="chain" id="PRO_5020781436" description="ScyD/ScyE family protein" evidence="1">
    <location>
        <begin position="28"/>
        <end position="378"/>
    </location>
</feature>
<organism evidence="2 3">
    <name type="scientific">Labedaea rhizosphaerae</name>
    <dbReference type="NCBI Taxonomy" id="598644"/>
    <lineage>
        <taxon>Bacteria</taxon>
        <taxon>Bacillati</taxon>
        <taxon>Actinomycetota</taxon>
        <taxon>Actinomycetes</taxon>
        <taxon>Pseudonocardiales</taxon>
        <taxon>Pseudonocardiaceae</taxon>
        <taxon>Labedaea</taxon>
    </lineage>
</organism>
<dbReference type="InterPro" id="IPR048031">
    <property type="entry name" value="ScyD/ScyE-like"/>
</dbReference>
<dbReference type="NCBIfam" id="NF033206">
    <property type="entry name" value="ScyE_fam"/>
    <property type="match status" value="1"/>
</dbReference>
<comment type="caution">
    <text evidence="2">The sequence shown here is derived from an EMBL/GenBank/DDBJ whole genome shotgun (WGS) entry which is preliminary data.</text>
</comment>
<evidence type="ECO:0000256" key="1">
    <source>
        <dbReference type="SAM" id="SignalP"/>
    </source>
</evidence>
<protein>
    <recommendedName>
        <fullName evidence="4">ScyD/ScyE family protein</fullName>
    </recommendedName>
</protein>
<dbReference type="InterPro" id="IPR011042">
    <property type="entry name" value="6-blade_b-propeller_TolB-like"/>
</dbReference>
<feature type="signal peptide" evidence="1">
    <location>
        <begin position="1"/>
        <end position="27"/>
    </location>
</feature>
<evidence type="ECO:0000313" key="2">
    <source>
        <dbReference type="EMBL" id="TDQ01552.1"/>
    </source>
</evidence>
<dbReference type="Gene3D" id="2.120.10.30">
    <property type="entry name" value="TolB, C-terminal domain"/>
    <property type="match status" value="1"/>
</dbReference>